<accession>A0A644WPX2</accession>
<sequence length="33" mass="3860">MRKNDIKIRKATNPDIDVIADLIYCTEVHPDYV</sequence>
<name>A0A644WPX2_9ZZZZ</name>
<comment type="caution">
    <text evidence="1">The sequence shown here is derived from an EMBL/GenBank/DDBJ whole genome shotgun (WGS) entry which is preliminary data.</text>
</comment>
<reference evidence="1" key="1">
    <citation type="submission" date="2019-08" db="EMBL/GenBank/DDBJ databases">
        <authorList>
            <person name="Kucharzyk K."/>
            <person name="Murdoch R.W."/>
            <person name="Higgins S."/>
            <person name="Loffler F."/>
        </authorList>
    </citation>
    <scope>NUCLEOTIDE SEQUENCE</scope>
</reference>
<dbReference type="EMBL" id="VSSQ01001144">
    <property type="protein sequence ID" value="MPM05561.1"/>
    <property type="molecule type" value="Genomic_DNA"/>
</dbReference>
<dbReference type="AlphaFoldDB" id="A0A644WPX2"/>
<proteinExistence type="predicted"/>
<evidence type="ECO:0000313" key="1">
    <source>
        <dbReference type="EMBL" id="MPM05561.1"/>
    </source>
</evidence>
<protein>
    <submittedName>
        <fullName evidence="1">Uncharacterized protein</fullName>
    </submittedName>
</protein>
<organism evidence="1">
    <name type="scientific">bioreactor metagenome</name>
    <dbReference type="NCBI Taxonomy" id="1076179"/>
    <lineage>
        <taxon>unclassified sequences</taxon>
        <taxon>metagenomes</taxon>
        <taxon>ecological metagenomes</taxon>
    </lineage>
</organism>
<gene>
    <name evidence="1" type="ORF">SDC9_51851</name>
</gene>